<feature type="region of interest" description="Disordered" evidence="1">
    <location>
        <begin position="32"/>
        <end position="63"/>
    </location>
</feature>
<comment type="caution">
    <text evidence="2">The sequence shown here is derived from an EMBL/GenBank/DDBJ whole genome shotgun (WGS) entry which is preliminary data.</text>
</comment>
<feature type="compositionally biased region" description="Polar residues" evidence="1">
    <location>
        <begin position="40"/>
        <end position="63"/>
    </location>
</feature>
<evidence type="ECO:0000256" key="1">
    <source>
        <dbReference type="SAM" id="MobiDB-lite"/>
    </source>
</evidence>
<evidence type="ECO:0000313" key="2">
    <source>
        <dbReference type="EMBL" id="KAH3715440.1"/>
    </source>
</evidence>
<reference evidence="2" key="1">
    <citation type="journal article" date="2019" name="bioRxiv">
        <title>The Genome of the Zebra Mussel, Dreissena polymorpha: A Resource for Invasive Species Research.</title>
        <authorList>
            <person name="McCartney M.A."/>
            <person name="Auch B."/>
            <person name="Kono T."/>
            <person name="Mallez S."/>
            <person name="Zhang Y."/>
            <person name="Obille A."/>
            <person name="Becker A."/>
            <person name="Abrahante J.E."/>
            <person name="Garbe J."/>
            <person name="Badalamenti J.P."/>
            <person name="Herman A."/>
            <person name="Mangelson H."/>
            <person name="Liachko I."/>
            <person name="Sullivan S."/>
            <person name="Sone E.D."/>
            <person name="Koren S."/>
            <person name="Silverstein K.A.T."/>
            <person name="Beckman K.B."/>
            <person name="Gohl D.M."/>
        </authorList>
    </citation>
    <scope>NUCLEOTIDE SEQUENCE</scope>
    <source>
        <strain evidence="2">Duluth1</strain>
        <tissue evidence="2">Whole animal</tissue>
    </source>
</reference>
<organism evidence="2 3">
    <name type="scientific">Dreissena polymorpha</name>
    <name type="common">Zebra mussel</name>
    <name type="synonym">Mytilus polymorpha</name>
    <dbReference type="NCBI Taxonomy" id="45954"/>
    <lineage>
        <taxon>Eukaryota</taxon>
        <taxon>Metazoa</taxon>
        <taxon>Spiralia</taxon>
        <taxon>Lophotrochozoa</taxon>
        <taxon>Mollusca</taxon>
        <taxon>Bivalvia</taxon>
        <taxon>Autobranchia</taxon>
        <taxon>Heteroconchia</taxon>
        <taxon>Euheterodonta</taxon>
        <taxon>Imparidentia</taxon>
        <taxon>Neoheterodontei</taxon>
        <taxon>Myida</taxon>
        <taxon>Dreissenoidea</taxon>
        <taxon>Dreissenidae</taxon>
        <taxon>Dreissena</taxon>
    </lineage>
</organism>
<dbReference type="Proteomes" id="UP000828390">
    <property type="component" value="Unassembled WGS sequence"/>
</dbReference>
<gene>
    <name evidence="2" type="ORF">DPMN_058150</name>
</gene>
<name>A0A9D4C1G6_DREPO</name>
<protein>
    <submittedName>
        <fullName evidence="2">Uncharacterized protein</fullName>
    </submittedName>
</protein>
<proteinExistence type="predicted"/>
<dbReference type="EMBL" id="JAIWYP010000013">
    <property type="protein sequence ID" value="KAH3715440.1"/>
    <property type="molecule type" value="Genomic_DNA"/>
</dbReference>
<evidence type="ECO:0000313" key="3">
    <source>
        <dbReference type="Proteomes" id="UP000828390"/>
    </source>
</evidence>
<reference evidence="2" key="2">
    <citation type="submission" date="2020-11" db="EMBL/GenBank/DDBJ databases">
        <authorList>
            <person name="McCartney M.A."/>
            <person name="Auch B."/>
            <person name="Kono T."/>
            <person name="Mallez S."/>
            <person name="Becker A."/>
            <person name="Gohl D.M."/>
            <person name="Silverstein K.A.T."/>
            <person name="Koren S."/>
            <person name="Bechman K.B."/>
            <person name="Herman A."/>
            <person name="Abrahante J.E."/>
            <person name="Garbe J."/>
        </authorList>
    </citation>
    <scope>NUCLEOTIDE SEQUENCE</scope>
    <source>
        <strain evidence="2">Duluth1</strain>
        <tissue evidence="2">Whole animal</tissue>
    </source>
</reference>
<keyword evidence="3" id="KW-1185">Reference proteome</keyword>
<sequence length="63" mass="7177">MEVFHKLLLLKVTSVMDTAESIKYWTRWSSSRGIPLGNVEDTSGSKQTMNPSKMNQRSSLCDR</sequence>
<dbReference type="AlphaFoldDB" id="A0A9D4C1G6"/>
<accession>A0A9D4C1G6</accession>